<dbReference type="Proteomes" id="UP001194273">
    <property type="component" value="Unassembled WGS sequence"/>
</dbReference>
<proteinExistence type="predicted"/>
<organism evidence="3 4">
    <name type="scientific">Thermophilibacter gallinarum</name>
    <dbReference type="NCBI Taxonomy" id="2779357"/>
    <lineage>
        <taxon>Bacteria</taxon>
        <taxon>Bacillati</taxon>
        <taxon>Actinomycetota</taxon>
        <taxon>Coriobacteriia</taxon>
        <taxon>Coriobacteriales</taxon>
        <taxon>Atopobiaceae</taxon>
        <taxon>Thermophilibacter</taxon>
    </lineage>
</organism>
<evidence type="ECO:0000259" key="2">
    <source>
        <dbReference type="Pfam" id="PF20434"/>
    </source>
</evidence>
<dbReference type="PROSITE" id="PS51257">
    <property type="entry name" value="PROKAR_LIPOPROTEIN"/>
    <property type="match status" value="1"/>
</dbReference>
<dbReference type="Gene3D" id="3.40.50.1820">
    <property type="entry name" value="alpha/beta hydrolase"/>
    <property type="match status" value="2"/>
</dbReference>
<evidence type="ECO:0000256" key="1">
    <source>
        <dbReference type="SAM" id="MobiDB-lite"/>
    </source>
</evidence>
<dbReference type="Pfam" id="PF20434">
    <property type="entry name" value="BD-FAE"/>
    <property type="match status" value="1"/>
</dbReference>
<evidence type="ECO:0000313" key="3">
    <source>
        <dbReference type="EMBL" id="MBE5023633.1"/>
    </source>
</evidence>
<dbReference type="PROSITE" id="PS51318">
    <property type="entry name" value="TAT"/>
    <property type="match status" value="1"/>
</dbReference>
<sequence>MGCTRREFLALASVGTLAGVAGCTPAQKETEPPADDAAQETPPVDLAEFESLALDPSAWHYDEEGDIYYQLGLTYCLAPATETYESLAIFVPGAYFDAEKNGDTYTCTVNQKAVVGNFTAATAPILMPINSGALSAQASPTAYGSEGLAPYLERGCVYVYAGFRGRSAAVDTATGSDALIPGGAPWPVVDLKAAIRYLRYNASLLPCDANRVYVFGFGAGGGVSAVLGASGDSALFDPYLEEIGAVTHDATGVAVSDALAGSASWCPVTSYDMADAAYEWCQGQYADGGERAEGTWTRELSRDLAGAYAAWVNEMDLRSSDDSQLTLDETEAGVYTMGSYAAALLDEIDEAATHFVQNTAFPYTYTPQRLENPMFPGDPNLATARAADPASQPGASGDAPADGTGTGEEPAQPVGVSQVQSTIYDSAQSYFSSLNEDSWWINYNHRSTSVSVSSLRDFVLHMRPAAPEAAPFDRPDRSSRANQLFGIGEESTLHFSSCVAQTLSAGAQDYAACDGWDEEYETAWAEDLEKVDALETDMASRVAMMEPLTWLSGHYDAYGQSTVAPHWRVNEGLFDTDVSLCAAANLVFALRKYDGVAEVDHNPVWGRGHVLAERSGSAAANLLDWVVSCCSS</sequence>
<dbReference type="RefSeq" id="WP_193529060.1">
    <property type="nucleotide sequence ID" value="NZ_JADCJZ010000001.1"/>
</dbReference>
<dbReference type="NCBIfam" id="NF041555">
    <property type="entry name" value="tannase_A"/>
    <property type="match status" value="1"/>
</dbReference>
<keyword evidence="4" id="KW-1185">Reference proteome</keyword>
<reference evidence="3 4" key="1">
    <citation type="submission" date="2020-10" db="EMBL/GenBank/DDBJ databases">
        <title>ChiBAC.</title>
        <authorList>
            <person name="Zenner C."/>
            <person name="Hitch T.C.A."/>
            <person name="Clavel T."/>
        </authorList>
    </citation>
    <scope>NUCLEOTIDE SEQUENCE [LARGE SCALE GENOMIC DNA]</scope>
    <source>
        <strain evidence="3 4">DSM 107455</strain>
    </source>
</reference>
<dbReference type="InterPro" id="IPR049492">
    <property type="entry name" value="BD-FAE-like_dom"/>
</dbReference>
<dbReference type="InterPro" id="IPR006311">
    <property type="entry name" value="TAT_signal"/>
</dbReference>
<accession>A0ABR9QRC5</accession>
<dbReference type="InterPro" id="IPR048121">
    <property type="entry name" value="Tannase_A"/>
</dbReference>
<feature type="region of interest" description="Disordered" evidence="1">
    <location>
        <begin position="372"/>
        <end position="417"/>
    </location>
</feature>
<name>A0ABR9QRC5_9ACTN</name>
<evidence type="ECO:0000313" key="4">
    <source>
        <dbReference type="Proteomes" id="UP001194273"/>
    </source>
</evidence>
<protein>
    <submittedName>
        <fullName evidence="3">Tannase</fullName>
    </submittedName>
</protein>
<feature type="domain" description="BD-FAE-like" evidence="2">
    <location>
        <begin position="184"/>
        <end position="242"/>
    </location>
</feature>
<dbReference type="EMBL" id="JADCJZ010000001">
    <property type="protein sequence ID" value="MBE5023633.1"/>
    <property type="molecule type" value="Genomic_DNA"/>
</dbReference>
<gene>
    <name evidence="3" type="ORF">INF26_02030</name>
</gene>
<comment type="caution">
    <text evidence="3">The sequence shown here is derived from an EMBL/GenBank/DDBJ whole genome shotgun (WGS) entry which is preliminary data.</text>
</comment>
<dbReference type="SUPFAM" id="SSF53474">
    <property type="entry name" value="alpha/beta-Hydrolases"/>
    <property type="match status" value="1"/>
</dbReference>
<dbReference type="InterPro" id="IPR029058">
    <property type="entry name" value="AB_hydrolase_fold"/>
</dbReference>